<dbReference type="PANTHER" id="PTHR32248:SF4">
    <property type="entry name" value="RNA POLYMERASE SIGMA-54 FACTOR"/>
    <property type="match status" value="1"/>
</dbReference>
<dbReference type="Pfam" id="PF00309">
    <property type="entry name" value="Sigma54_AID"/>
    <property type="match status" value="1"/>
</dbReference>
<proteinExistence type="inferred from homology"/>
<keyword evidence="6" id="KW-0731">Sigma factor</keyword>
<evidence type="ECO:0000313" key="12">
    <source>
        <dbReference type="Proteomes" id="UP000076490"/>
    </source>
</evidence>
<evidence type="ECO:0000256" key="8">
    <source>
        <dbReference type="ARBA" id="ARBA00023163"/>
    </source>
</evidence>
<dbReference type="GO" id="GO:0006352">
    <property type="term" value="P:DNA-templated transcription initiation"/>
    <property type="evidence" value="ECO:0007669"/>
    <property type="project" value="InterPro"/>
</dbReference>
<organism evidence="11 12">
    <name type="scientific">Bhargavaea cecembensis</name>
    <dbReference type="NCBI Taxonomy" id="394098"/>
    <lineage>
        <taxon>Bacteria</taxon>
        <taxon>Bacillati</taxon>
        <taxon>Bacillota</taxon>
        <taxon>Bacilli</taxon>
        <taxon>Bacillales</taxon>
        <taxon>Caryophanaceae</taxon>
        <taxon>Bhargavaea</taxon>
    </lineage>
</organism>
<dbReference type="Gene3D" id="1.10.10.1330">
    <property type="entry name" value="RNA polymerase sigma-54 factor, core-binding domain"/>
    <property type="match status" value="1"/>
</dbReference>
<dbReference type="PROSITE" id="PS00717">
    <property type="entry name" value="SIGMA54_1"/>
    <property type="match status" value="1"/>
</dbReference>
<evidence type="ECO:0000313" key="11">
    <source>
        <dbReference type="EMBL" id="KZE38812.1"/>
    </source>
</evidence>
<dbReference type="GO" id="GO:0000428">
    <property type="term" value="C:DNA-directed RNA polymerase complex"/>
    <property type="evidence" value="ECO:0007669"/>
    <property type="project" value="UniProtKB-KW"/>
</dbReference>
<evidence type="ECO:0000256" key="4">
    <source>
        <dbReference type="ARBA" id="ARBA00022695"/>
    </source>
</evidence>
<dbReference type="PANTHER" id="PTHR32248">
    <property type="entry name" value="RNA POLYMERASE SIGMA-54 FACTOR"/>
    <property type="match status" value="1"/>
</dbReference>
<keyword evidence="2" id="KW-0240">DNA-directed RNA polymerase</keyword>
<evidence type="ECO:0000256" key="7">
    <source>
        <dbReference type="ARBA" id="ARBA00023125"/>
    </source>
</evidence>
<evidence type="ECO:0000259" key="9">
    <source>
        <dbReference type="Pfam" id="PF04552"/>
    </source>
</evidence>
<dbReference type="EMBL" id="LQNT01000009">
    <property type="protein sequence ID" value="KZE38812.1"/>
    <property type="molecule type" value="Genomic_DNA"/>
</dbReference>
<keyword evidence="3" id="KW-0808">Transferase</keyword>
<accession>A0A161RFS6</accession>
<evidence type="ECO:0000256" key="2">
    <source>
        <dbReference type="ARBA" id="ARBA00022478"/>
    </source>
</evidence>
<feature type="domain" description="RNA polymerase sigma factor 54 core-binding" evidence="10">
    <location>
        <begin position="82"/>
        <end position="251"/>
    </location>
</feature>
<gene>
    <name evidence="11" type="ORF">AV656_07880</name>
</gene>
<evidence type="ECO:0000256" key="6">
    <source>
        <dbReference type="ARBA" id="ARBA00023082"/>
    </source>
</evidence>
<dbReference type="PROSITE" id="PS50044">
    <property type="entry name" value="SIGMA54_3"/>
    <property type="match status" value="1"/>
</dbReference>
<dbReference type="RefSeq" id="WP_063180711.1">
    <property type="nucleotide sequence ID" value="NZ_LQNT01000009.1"/>
</dbReference>
<dbReference type="NCBIfam" id="TIGR02395">
    <property type="entry name" value="rpoN_sigma"/>
    <property type="match status" value="1"/>
</dbReference>
<dbReference type="PIRSF" id="PIRSF000774">
    <property type="entry name" value="RpoN"/>
    <property type="match status" value="1"/>
</dbReference>
<dbReference type="GO" id="GO:0016987">
    <property type="term" value="F:sigma factor activity"/>
    <property type="evidence" value="ECO:0007669"/>
    <property type="project" value="UniProtKB-KW"/>
</dbReference>
<dbReference type="InterPro" id="IPR007046">
    <property type="entry name" value="RNA_pol_sigma_54_core-bd"/>
</dbReference>
<dbReference type="InterPro" id="IPR000394">
    <property type="entry name" value="RNA_pol_sigma_54"/>
</dbReference>
<dbReference type="GO" id="GO:0001216">
    <property type="term" value="F:DNA-binding transcription activator activity"/>
    <property type="evidence" value="ECO:0007669"/>
    <property type="project" value="InterPro"/>
</dbReference>
<dbReference type="OrthoDB" id="9814402at2"/>
<name>A0A161RFS6_9BACL</name>
<dbReference type="Pfam" id="PF04552">
    <property type="entry name" value="Sigma54_DBD"/>
    <property type="match status" value="1"/>
</dbReference>
<dbReference type="AlphaFoldDB" id="A0A161RFS6"/>
<evidence type="ECO:0008006" key="13">
    <source>
        <dbReference type="Google" id="ProtNLM"/>
    </source>
</evidence>
<comment type="similarity">
    <text evidence="1">Belongs to the sigma-54 factor family.</text>
</comment>
<evidence type="ECO:0000256" key="3">
    <source>
        <dbReference type="ARBA" id="ARBA00022679"/>
    </source>
</evidence>
<keyword evidence="4" id="KW-0548">Nucleotidyltransferase</keyword>
<dbReference type="InterPro" id="IPR007634">
    <property type="entry name" value="RNA_pol_sigma_54_DNA-bd"/>
</dbReference>
<keyword evidence="8" id="KW-0804">Transcription</keyword>
<reference evidence="11 12" key="1">
    <citation type="submission" date="2016-01" db="EMBL/GenBank/DDBJ databases">
        <title>Whole genome sequencing of Bhargavaea cecembensis T14.</title>
        <authorList>
            <person name="Hong K.W."/>
        </authorList>
    </citation>
    <scope>NUCLEOTIDE SEQUENCE [LARGE SCALE GENOMIC DNA]</scope>
    <source>
        <strain evidence="11 12">T14</strain>
    </source>
</reference>
<dbReference type="PRINTS" id="PR00045">
    <property type="entry name" value="SIGMA54FCT"/>
</dbReference>
<sequence length="425" mass="48646">MQIHLTQRQEQQLIMTAELRQSIELLQMTHMELNDFLQEQEMENPLIELEYPNNRNSTQNQPASAQSPEWIEQFGSELQLDRSELLLNLQFTFRNPDTIRFLAYLIGQLDDNGYLQLSSDDQIGEEELSRGIRLLQKVGPPGIGARNLQECLLLQLEDGEDHASRLIHDHFDLLSQRKWKDIARSMEISIDEVKIAVDRIRSLNPRPCELDAAPAPHYIIPDVWISLDPNGALTYRLNDQALPRIKLNSDYLPLMHQSNEVGHYLQDRHKQYNWLIKSLEQRQQTLAKITAFLMDHQSEFLQKGELFLKPLTMGIVAQALDIHESTVSRTVKNKSMQTPVGLINMNDLFSSALDASESSAASSTQVKSLLKDYVSKENKAKPLSDQKLADVMKQEHGISVSRRTIAKYREELNIPSSSLRKEIGS</sequence>
<comment type="caution">
    <text evidence="11">The sequence shown here is derived from an EMBL/GenBank/DDBJ whole genome shotgun (WGS) entry which is preliminary data.</text>
</comment>
<dbReference type="GO" id="GO:0016779">
    <property type="term" value="F:nucleotidyltransferase activity"/>
    <property type="evidence" value="ECO:0007669"/>
    <property type="project" value="UniProtKB-KW"/>
</dbReference>
<dbReference type="InterPro" id="IPR038709">
    <property type="entry name" value="RpoN_core-bd_sf"/>
</dbReference>
<keyword evidence="5" id="KW-0805">Transcription regulation</keyword>
<evidence type="ECO:0000256" key="5">
    <source>
        <dbReference type="ARBA" id="ARBA00023015"/>
    </source>
</evidence>
<keyword evidence="7" id="KW-0238">DNA-binding</keyword>
<feature type="domain" description="RNA polymerase sigma factor 54 DNA-binding" evidence="9">
    <location>
        <begin position="264"/>
        <end position="421"/>
    </location>
</feature>
<dbReference type="Proteomes" id="UP000076490">
    <property type="component" value="Unassembled WGS sequence"/>
</dbReference>
<protein>
    <recommendedName>
        <fullName evidence="13">RNA polymerase sigma-54 factor</fullName>
    </recommendedName>
</protein>
<evidence type="ECO:0000259" key="10">
    <source>
        <dbReference type="Pfam" id="PF04963"/>
    </source>
</evidence>
<dbReference type="PROSITE" id="PS00718">
    <property type="entry name" value="SIGMA54_2"/>
    <property type="match status" value="1"/>
</dbReference>
<dbReference type="Gene3D" id="1.10.10.60">
    <property type="entry name" value="Homeodomain-like"/>
    <property type="match status" value="1"/>
</dbReference>
<dbReference type="Pfam" id="PF04963">
    <property type="entry name" value="Sigma54_CBD"/>
    <property type="match status" value="1"/>
</dbReference>
<dbReference type="GO" id="GO:0003677">
    <property type="term" value="F:DNA binding"/>
    <property type="evidence" value="ECO:0007669"/>
    <property type="project" value="UniProtKB-KW"/>
</dbReference>
<evidence type="ECO:0000256" key="1">
    <source>
        <dbReference type="ARBA" id="ARBA00008798"/>
    </source>
</evidence>